<accession>A0ACC0BK70</accession>
<reference evidence="2" key="1">
    <citation type="journal article" date="2023" name="Nat. Plants">
        <title>Single-cell RNA sequencing provides a high-resolution roadmap for understanding the multicellular compartmentation of specialized metabolism.</title>
        <authorList>
            <person name="Sun S."/>
            <person name="Shen X."/>
            <person name="Li Y."/>
            <person name="Li Y."/>
            <person name="Wang S."/>
            <person name="Li R."/>
            <person name="Zhang H."/>
            <person name="Shen G."/>
            <person name="Guo B."/>
            <person name="Wei J."/>
            <person name="Xu J."/>
            <person name="St-Pierre B."/>
            <person name="Chen S."/>
            <person name="Sun C."/>
        </authorList>
    </citation>
    <scope>NUCLEOTIDE SEQUENCE [LARGE SCALE GENOMIC DNA]</scope>
</reference>
<sequence length="128" mass="14813">MAQFQNFSLCGSEKLSIKVVELDFKAGMEEYGLCYAGIFIWEKPMNVKTYRAVMCQMDESRQITYINHIHADHMEKSIPCRKQHGHHAAVVNRKKKQAAYGLVQQQYRQPSSPPIQAYCSSNSRRLEE</sequence>
<name>A0ACC0BK70_CATRO</name>
<evidence type="ECO:0000313" key="1">
    <source>
        <dbReference type="EMBL" id="KAI5673066.1"/>
    </source>
</evidence>
<dbReference type="Proteomes" id="UP001060085">
    <property type="component" value="Linkage Group LG03"/>
</dbReference>
<protein>
    <submittedName>
        <fullName evidence="1">Uncharacterized protein</fullName>
    </submittedName>
</protein>
<dbReference type="EMBL" id="CM044703">
    <property type="protein sequence ID" value="KAI5673066.1"/>
    <property type="molecule type" value="Genomic_DNA"/>
</dbReference>
<organism evidence="1 2">
    <name type="scientific">Catharanthus roseus</name>
    <name type="common">Madagascar periwinkle</name>
    <name type="synonym">Vinca rosea</name>
    <dbReference type="NCBI Taxonomy" id="4058"/>
    <lineage>
        <taxon>Eukaryota</taxon>
        <taxon>Viridiplantae</taxon>
        <taxon>Streptophyta</taxon>
        <taxon>Embryophyta</taxon>
        <taxon>Tracheophyta</taxon>
        <taxon>Spermatophyta</taxon>
        <taxon>Magnoliopsida</taxon>
        <taxon>eudicotyledons</taxon>
        <taxon>Gunneridae</taxon>
        <taxon>Pentapetalae</taxon>
        <taxon>asterids</taxon>
        <taxon>lamiids</taxon>
        <taxon>Gentianales</taxon>
        <taxon>Apocynaceae</taxon>
        <taxon>Rauvolfioideae</taxon>
        <taxon>Vinceae</taxon>
        <taxon>Catharanthinae</taxon>
        <taxon>Catharanthus</taxon>
    </lineage>
</organism>
<evidence type="ECO:0000313" key="2">
    <source>
        <dbReference type="Proteomes" id="UP001060085"/>
    </source>
</evidence>
<gene>
    <name evidence="1" type="ORF">M9H77_13430</name>
</gene>
<comment type="caution">
    <text evidence="1">The sequence shown here is derived from an EMBL/GenBank/DDBJ whole genome shotgun (WGS) entry which is preliminary data.</text>
</comment>
<keyword evidence="2" id="KW-1185">Reference proteome</keyword>
<proteinExistence type="predicted"/>